<proteinExistence type="predicted"/>
<evidence type="ECO:0000313" key="3">
    <source>
        <dbReference type="Proteomes" id="UP000824890"/>
    </source>
</evidence>
<evidence type="ECO:0000256" key="1">
    <source>
        <dbReference type="SAM" id="MobiDB-lite"/>
    </source>
</evidence>
<evidence type="ECO:0000313" key="2">
    <source>
        <dbReference type="EMBL" id="KAH0884543.1"/>
    </source>
</evidence>
<dbReference type="EMBL" id="JAGKQM010000014">
    <property type="protein sequence ID" value="KAH0884543.1"/>
    <property type="molecule type" value="Genomic_DNA"/>
</dbReference>
<feature type="non-terminal residue" evidence="2">
    <location>
        <position position="1"/>
    </location>
</feature>
<keyword evidence="3" id="KW-1185">Reference proteome</keyword>
<organism evidence="2 3">
    <name type="scientific">Brassica napus</name>
    <name type="common">Rape</name>
    <dbReference type="NCBI Taxonomy" id="3708"/>
    <lineage>
        <taxon>Eukaryota</taxon>
        <taxon>Viridiplantae</taxon>
        <taxon>Streptophyta</taxon>
        <taxon>Embryophyta</taxon>
        <taxon>Tracheophyta</taxon>
        <taxon>Spermatophyta</taxon>
        <taxon>Magnoliopsida</taxon>
        <taxon>eudicotyledons</taxon>
        <taxon>Gunneridae</taxon>
        <taxon>Pentapetalae</taxon>
        <taxon>rosids</taxon>
        <taxon>malvids</taxon>
        <taxon>Brassicales</taxon>
        <taxon>Brassicaceae</taxon>
        <taxon>Brassiceae</taxon>
        <taxon>Brassica</taxon>
    </lineage>
</organism>
<reference evidence="2 3" key="1">
    <citation type="submission" date="2021-05" db="EMBL/GenBank/DDBJ databases">
        <title>Genome Assembly of Synthetic Allotetraploid Brassica napus Reveals Homoeologous Exchanges between Subgenomes.</title>
        <authorList>
            <person name="Davis J.T."/>
        </authorList>
    </citation>
    <scope>NUCLEOTIDE SEQUENCE [LARGE SCALE GENOMIC DNA]</scope>
    <source>
        <strain evidence="3">cv. Da-Ae</strain>
        <tissue evidence="2">Seedling</tissue>
    </source>
</reference>
<feature type="compositionally biased region" description="Basic and acidic residues" evidence="1">
    <location>
        <begin position="135"/>
        <end position="144"/>
    </location>
</feature>
<feature type="region of interest" description="Disordered" evidence="1">
    <location>
        <begin position="98"/>
        <end position="144"/>
    </location>
</feature>
<dbReference type="Proteomes" id="UP000824890">
    <property type="component" value="Unassembled WGS sequence"/>
</dbReference>
<comment type="caution">
    <text evidence="2">The sequence shown here is derived from an EMBL/GenBank/DDBJ whole genome shotgun (WGS) entry which is preliminary data.</text>
</comment>
<feature type="region of interest" description="Disordered" evidence="1">
    <location>
        <begin position="48"/>
        <end position="68"/>
    </location>
</feature>
<gene>
    <name evidence="2" type="ORF">HID58_060639</name>
</gene>
<feature type="compositionally biased region" description="Basic residues" evidence="1">
    <location>
        <begin position="53"/>
        <end position="65"/>
    </location>
</feature>
<protein>
    <submittedName>
        <fullName evidence="2">Uncharacterized protein</fullName>
    </submittedName>
</protein>
<sequence length="457" mass="51001">LLTQLDLYDLAFDTVANFLREGAIGYHLAKAAYEGMREKKKVSTVKKRDVASKKKKNAVKKKRDVKNKSGVVAKKRKLDGGVHGGSSSNLNKWARNCERETASPPDPQYDLFPEPSMASPSQRTNAATKKKKYAVKKERDAAKKSEVMAKTMKLDGGVHNDSRVEKKRKWVPAKREKNIRKIVWLILKERNTAYVYTKQEDDPACNLILYAMCQQYPSPLFGGVDHVKIAADGDDIYLVVLAMGRVGVSNDNSLFAETEQVPVVGLPAVVSQCDLIYPALSGNVDGEGVREKTILSKESAVMLGRFHQMACLVLFKDIDTSGILQMYMEEQMSSGILQMSNGMDWLKYIDDESMERLRKYSVFEGFWLVKSDPDKALKDGVIRCLKRGVNDQTSIRIPGLNTDDSFDVLKEEVILGGGDSELQFAEGAFSLKLACIERIEGPRKIISFSQEGTSSFI</sequence>
<name>A0ABQ7ZX05_BRANA</name>
<accession>A0ABQ7ZX05</accession>